<evidence type="ECO:0000313" key="5">
    <source>
        <dbReference type="Proteomes" id="UP001212326"/>
    </source>
</evidence>
<keyword evidence="1" id="KW-0238">DNA-binding</keyword>
<sequence length="132" mass="14411">MQQGTVPCADDKAEDTEIVAVGAYMRVSTAEQRGKYGIPAQAQAIRAFVGERSSWRLAGAREDMGESGSTDSRPGLKALLGDISSGQVNLVLVHRLDRLGRTEAAIWRCIWEADRPAIRRRPPSIADRTVYG</sequence>
<evidence type="ECO:0000256" key="1">
    <source>
        <dbReference type="ARBA" id="ARBA00023125"/>
    </source>
</evidence>
<protein>
    <submittedName>
        <fullName evidence="4">Recombinase family protein</fullName>
    </submittedName>
</protein>
<accession>A0ABY7P3V0</accession>
<name>A0ABY7P3V0_9ACTN</name>
<dbReference type="InterPro" id="IPR050639">
    <property type="entry name" value="SSR_resolvase"/>
</dbReference>
<dbReference type="PANTHER" id="PTHR30461">
    <property type="entry name" value="DNA-INVERTASE FROM LAMBDOID PROPHAGE"/>
    <property type="match status" value="1"/>
</dbReference>
<keyword evidence="5" id="KW-1185">Reference proteome</keyword>
<reference evidence="4 5" key="1">
    <citation type="submission" date="2022-12" db="EMBL/GenBank/DDBJ databases">
        <authorList>
            <person name="Mo P."/>
        </authorList>
    </citation>
    <scope>NUCLEOTIDE SEQUENCE [LARGE SCALE GENOMIC DNA]</scope>
    <source>
        <strain evidence="4 5">HUAS 2-6</strain>
    </source>
</reference>
<dbReference type="PROSITE" id="PS51736">
    <property type="entry name" value="RECOMBINASES_3"/>
    <property type="match status" value="1"/>
</dbReference>
<dbReference type="Gene3D" id="3.40.50.1390">
    <property type="entry name" value="Resolvase, N-terminal catalytic domain"/>
    <property type="match status" value="1"/>
</dbReference>
<dbReference type="InterPro" id="IPR036162">
    <property type="entry name" value="Resolvase-like_N_sf"/>
</dbReference>
<evidence type="ECO:0000256" key="2">
    <source>
        <dbReference type="ARBA" id="ARBA00023172"/>
    </source>
</evidence>
<dbReference type="SMART" id="SM00857">
    <property type="entry name" value="Resolvase"/>
    <property type="match status" value="1"/>
</dbReference>
<dbReference type="RefSeq" id="WP_270081362.1">
    <property type="nucleotide sequence ID" value="NZ_CP115300.1"/>
</dbReference>
<dbReference type="Pfam" id="PF00239">
    <property type="entry name" value="Resolvase"/>
    <property type="match status" value="1"/>
</dbReference>
<dbReference type="InterPro" id="IPR006119">
    <property type="entry name" value="Resolv_N"/>
</dbReference>
<feature type="domain" description="Resolvase/invertase-type recombinase catalytic" evidence="3">
    <location>
        <begin position="20"/>
        <end position="132"/>
    </location>
</feature>
<dbReference type="SUPFAM" id="SSF53041">
    <property type="entry name" value="Resolvase-like"/>
    <property type="match status" value="1"/>
</dbReference>
<organism evidence="4 5">
    <name type="scientific">Streptomyces camelliae</name>
    <dbReference type="NCBI Taxonomy" id="3004093"/>
    <lineage>
        <taxon>Bacteria</taxon>
        <taxon>Bacillati</taxon>
        <taxon>Actinomycetota</taxon>
        <taxon>Actinomycetes</taxon>
        <taxon>Kitasatosporales</taxon>
        <taxon>Streptomycetaceae</taxon>
        <taxon>Streptomyces</taxon>
    </lineage>
</organism>
<dbReference type="EMBL" id="CP115300">
    <property type="protein sequence ID" value="WBO63506.1"/>
    <property type="molecule type" value="Genomic_DNA"/>
</dbReference>
<dbReference type="PANTHER" id="PTHR30461:SF2">
    <property type="entry name" value="SERINE RECOMBINASE PINE-RELATED"/>
    <property type="match status" value="1"/>
</dbReference>
<proteinExistence type="predicted"/>
<keyword evidence="2" id="KW-0233">DNA recombination</keyword>
<evidence type="ECO:0000313" key="4">
    <source>
        <dbReference type="EMBL" id="WBO63506.1"/>
    </source>
</evidence>
<dbReference type="CDD" id="cd00338">
    <property type="entry name" value="Ser_Recombinase"/>
    <property type="match status" value="1"/>
</dbReference>
<dbReference type="Proteomes" id="UP001212326">
    <property type="component" value="Chromosome"/>
</dbReference>
<evidence type="ECO:0000259" key="3">
    <source>
        <dbReference type="PROSITE" id="PS51736"/>
    </source>
</evidence>
<gene>
    <name evidence="4" type="ORF">O1G22_12050</name>
</gene>